<name>A0AA36GNZ9_CYLNA</name>
<keyword evidence="2" id="KW-1185">Reference proteome</keyword>
<evidence type="ECO:0000313" key="2">
    <source>
        <dbReference type="Proteomes" id="UP001176961"/>
    </source>
</evidence>
<sequence length="233" mass="26382">MCLRACFEEDDCSFVSYRGGLCSMFTIGNATQNGGDTVYKLDYQLKQTTCRRLPLAPQVEFHLIPLPELQSQSRMMELLDKQAFVHFTVMHIFLVERFGYFFTKNTSEIPKEGEKFNYSLVFAKNPQPECVSIPVFQKATDVDWHKLYFGDIYNVTGYEFLDAYALRMHLGNVTSVEVVKSSPTFAKKTSIILNFEPKSLLIPLGLSDAKQAIFIANVLDVNNTPIMDTVGGI</sequence>
<gene>
    <name evidence="1" type="ORF">CYNAS_LOCUS7536</name>
</gene>
<proteinExistence type="predicted"/>
<reference evidence="1" key="1">
    <citation type="submission" date="2023-07" db="EMBL/GenBank/DDBJ databases">
        <authorList>
            <consortium name="CYATHOMIX"/>
        </authorList>
    </citation>
    <scope>NUCLEOTIDE SEQUENCE</scope>
    <source>
        <strain evidence="1">N/A</strain>
    </source>
</reference>
<accession>A0AA36GNZ9</accession>
<comment type="caution">
    <text evidence="1">The sequence shown here is derived from an EMBL/GenBank/DDBJ whole genome shotgun (WGS) entry which is preliminary data.</text>
</comment>
<evidence type="ECO:0000313" key="1">
    <source>
        <dbReference type="EMBL" id="CAJ0595553.1"/>
    </source>
</evidence>
<dbReference type="AlphaFoldDB" id="A0AA36GNZ9"/>
<dbReference type="EMBL" id="CATQJL010000112">
    <property type="protein sequence ID" value="CAJ0595553.1"/>
    <property type="molecule type" value="Genomic_DNA"/>
</dbReference>
<protein>
    <submittedName>
        <fullName evidence="1">Uncharacterized protein</fullName>
    </submittedName>
</protein>
<organism evidence="1 2">
    <name type="scientific">Cylicocyclus nassatus</name>
    <name type="common">Nematode worm</name>
    <dbReference type="NCBI Taxonomy" id="53992"/>
    <lineage>
        <taxon>Eukaryota</taxon>
        <taxon>Metazoa</taxon>
        <taxon>Ecdysozoa</taxon>
        <taxon>Nematoda</taxon>
        <taxon>Chromadorea</taxon>
        <taxon>Rhabditida</taxon>
        <taxon>Rhabditina</taxon>
        <taxon>Rhabditomorpha</taxon>
        <taxon>Strongyloidea</taxon>
        <taxon>Strongylidae</taxon>
        <taxon>Cylicocyclus</taxon>
    </lineage>
</organism>
<dbReference type="Proteomes" id="UP001176961">
    <property type="component" value="Unassembled WGS sequence"/>
</dbReference>